<dbReference type="PANTHER" id="PTHR12302:SF26">
    <property type="entry name" value="BLR1266 PROTEIN"/>
    <property type="match status" value="1"/>
</dbReference>
<name>A0ABW0S311_9BURK</name>
<evidence type="ECO:0000256" key="1">
    <source>
        <dbReference type="SAM" id="SignalP"/>
    </source>
</evidence>
<dbReference type="PROSITE" id="PS50830">
    <property type="entry name" value="TNASE_3"/>
    <property type="match status" value="1"/>
</dbReference>
<sequence length="161" mass="18566">MKKIYLSFFAALAFIASHAQAQQQYRVVGISDGDTVRVLDESRQQIRCRMYGIDAPESSQEYGARSKQSLSELIFNKTVTVEIRDQDQYGRSVCRILLNGVDINKVQIDRGMAWHYARYSNDASYAEAERTARQQHLGLWADPDPTPPWLFRRSQKAVNYR</sequence>
<proteinExistence type="predicted"/>
<dbReference type="Pfam" id="PF00565">
    <property type="entry name" value="SNase"/>
    <property type="match status" value="1"/>
</dbReference>
<dbReference type="PANTHER" id="PTHR12302">
    <property type="entry name" value="EBNA2 BINDING PROTEIN P100"/>
    <property type="match status" value="1"/>
</dbReference>
<feature type="signal peptide" evidence="1">
    <location>
        <begin position="1"/>
        <end position="21"/>
    </location>
</feature>
<feature type="domain" description="TNase-like" evidence="2">
    <location>
        <begin position="21"/>
        <end position="142"/>
    </location>
</feature>
<dbReference type="InterPro" id="IPR016071">
    <property type="entry name" value="Staphylococal_nuclease_OB-fold"/>
</dbReference>
<evidence type="ECO:0000313" key="3">
    <source>
        <dbReference type="EMBL" id="MFC5550340.1"/>
    </source>
</evidence>
<organism evidence="3 4">
    <name type="scientific">Massilia aerilata</name>
    <dbReference type="NCBI Taxonomy" id="453817"/>
    <lineage>
        <taxon>Bacteria</taxon>
        <taxon>Pseudomonadati</taxon>
        <taxon>Pseudomonadota</taxon>
        <taxon>Betaproteobacteria</taxon>
        <taxon>Burkholderiales</taxon>
        <taxon>Oxalobacteraceae</taxon>
        <taxon>Telluria group</taxon>
        <taxon>Massilia</taxon>
    </lineage>
</organism>
<keyword evidence="1" id="KW-0732">Signal</keyword>
<dbReference type="InterPro" id="IPR002071">
    <property type="entry name" value="Thermonucl_AS"/>
</dbReference>
<gene>
    <name evidence="3" type="ORF">ACFPO9_17625</name>
</gene>
<comment type="caution">
    <text evidence="3">The sequence shown here is derived from an EMBL/GenBank/DDBJ whole genome shotgun (WGS) entry which is preliminary data.</text>
</comment>
<dbReference type="EMBL" id="JBHSMZ010000014">
    <property type="protein sequence ID" value="MFC5550340.1"/>
    <property type="molecule type" value="Genomic_DNA"/>
</dbReference>
<feature type="chain" id="PRO_5045457033" evidence="1">
    <location>
        <begin position="22"/>
        <end position="161"/>
    </location>
</feature>
<reference evidence="4" key="1">
    <citation type="journal article" date="2019" name="Int. J. Syst. Evol. Microbiol.">
        <title>The Global Catalogue of Microorganisms (GCM) 10K type strain sequencing project: providing services to taxonomists for standard genome sequencing and annotation.</title>
        <authorList>
            <consortium name="The Broad Institute Genomics Platform"/>
            <consortium name="The Broad Institute Genome Sequencing Center for Infectious Disease"/>
            <person name="Wu L."/>
            <person name="Ma J."/>
        </authorList>
    </citation>
    <scope>NUCLEOTIDE SEQUENCE [LARGE SCALE GENOMIC DNA]</scope>
    <source>
        <strain evidence="4">CGMCC 4.5798</strain>
    </source>
</reference>
<dbReference type="PROSITE" id="PS01123">
    <property type="entry name" value="TNASE_1"/>
    <property type="match status" value="1"/>
</dbReference>
<accession>A0ABW0S311</accession>
<protein>
    <submittedName>
        <fullName evidence="3">Thermonuclease family protein</fullName>
    </submittedName>
</protein>
<dbReference type="SMART" id="SM00318">
    <property type="entry name" value="SNc"/>
    <property type="match status" value="1"/>
</dbReference>
<evidence type="ECO:0000259" key="2">
    <source>
        <dbReference type="PROSITE" id="PS50830"/>
    </source>
</evidence>
<dbReference type="Gene3D" id="2.40.50.90">
    <property type="match status" value="1"/>
</dbReference>
<dbReference type="RefSeq" id="WP_379772781.1">
    <property type="nucleotide sequence ID" value="NZ_JBHSMZ010000014.1"/>
</dbReference>
<dbReference type="Proteomes" id="UP001596086">
    <property type="component" value="Unassembled WGS sequence"/>
</dbReference>
<dbReference type="SUPFAM" id="SSF50199">
    <property type="entry name" value="Staphylococcal nuclease"/>
    <property type="match status" value="1"/>
</dbReference>
<evidence type="ECO:0000313" key="4">
    <source>
        <dbReference type="Proteomes" id="UP001596086"/>
    </source>
</evidence>
<keyword evidence="4" id="KW-1185">Reference proteome</keyword>
<dbReference type="InterPro" id="IPR035437">
    <property type="entry name" value="SNase_OB-fold_sf"/>
</dbReference>